<feature type="compositionally biased region" description="Polar residues" evidence="1">
    <location>
        <begin position="1"/>
        <end position="18"/>
    </location>
</feature>
<comment type="caution">
    <text evidence="2">The sequence shown here is derived from an EMBL/GenBank/DDBJ whole genome shotgun (WGS) entry which is preliminary data.</text>
</comment>
<keyword evidence="3" id="KW-1185">Reference proteome</keyword>
<dbReference type="AlphaFoldDB" id="A0A8B6HF70"/>
<reference evidence="2" key="1">
    <citation type="submission" date="2018-11" db="EMBL/GenBank/DDBJ databases">
        <authorList>
            <person name="Alioto T."/>
            <person name="Alioto T."/>
        </authorList>
    </citation>
    <scope>NUCLEOTIDE SEQUENCE</scope>
</reference>
<evidence type="ECO:0000313" key="2">
    <source>
        <dbReference type="EMBL" id="VDI79054.1"/>
    </source>
</evidence>
<gene>
    <name evidence="2" type="ORF">MGAL_10B059623</name>
</gene>
<name>A0A8B6HF70_MYTGA</name>
<proteinExistence type="predicted"/>
<dbReference type="Proteomes" id="UP000596742">
    <property type="component" value="Unassembled WGS sequence"/>
</dbReference>
<evidence type="ECO:0000256" key="1">
    <source>
        <dbReference type="SAM" id="MobiDB-lite"/>
    </source>
</evidence>
<evidence type="ECO:0000313" key="3">
    <source>
        <dbReference type="Proteomes" id="UP000596742"/>
    </source>
</evidence>
<organism evidence="2 3">
    <name type="scientific">Mytilus galloprovincialis</name>
    <name type="common">Mediterranean mussel</name>
    <dbReference type="NCBI Taxonomy" id="29158"/>
    <lineage>
        <taxon>Eukaryota</taxon>
        <taxon>Metazoa</taxon>
        <taxon>Spiralia</taxon>
        <taxon>Lophotrochozoa</taxon>
        <taxon>Mollusca</taxon>
        <taxon>Bivalvia</taxon>
        <taxon>Autobranchia</taxon>
        <taxon>Pteriomorphia</taxon>
        <taxon>Mytilida</taxon>
        <taxon>Mytiloidea</taxon>
        <taxon>Mytilidae</taxon>
        <taxon>Mytilinae</taxon>
        <taxon>Mytilus</taxon>
    </lineage>
</organism>
<sequence length="96" mass="10639">MDESSQGTKKSQTSNWSTERMPVDLSACNNVLSTLSKGEISPLKYQLQSSIDSVSKTSELYVERKADETISVVLNATAQGQRSIKLARIFKQKGRK</sequence>
<dbReference type="OrthoDB" id="6129443at2759"/>
<accession>A0A8B6HF70</accession>
<dbReference type="EMBL" id="UYJE01010033">
    <property type="protein sequence ID" value="VDI79054.1"/>
    <property type="molecule type" value="Genomic_DNA"/>
</dbReference>
<feature type="region of interest" description="Disordered" evidence="1">
    <location>
        <begin position="1"/>
        <end position="21"/>
    </location>
</feature>
<protein>
    <submittedName>
        <fullName evidence="2">Uncharacterized protein</fullName>
    </submittedName>
</protein>